<feature type="region of interest" description="Disordered" evidence="1">
    <location>
        <begin position="136"/>
        <end position="189"/>
    </location>
</feature>
<organism evidence="2 3">
    <name type="scientific">Rubneribacter badeniensis</name>
    <dbReference type="NCBI Taxonomy" id="2070688"/>
    <lineage>
        <taxon>Bacteria</taxon>
        <taxon>Bacillati</taxon>
        <taxon>Actinomycetota</taxon>
        <taxon>Coriobacteriia</taxon>
        <taxon>Eggerthellales</taxon>
        <taxon>Eggerthellaceae</taxon>
        <taxon>Rubneribacter</taxon>
    </lineage>
</organism>
<proteinExistence type="predicted"/>
<sequence length="189" mass="20439">MLEQDYLMRILLQFAEIIRRSWTKAEEERDPRRAADMLEDAVGEAVDMDGAALLSLAPDSVASVVQVSGVDPRVVDYVAHSLLLASGYLRDAGERDLADLRERQARALADAYGLDLPDDPEDAMRLLDEVDDDAAEEASSTLEMLGFAAPPEEAEPPLVETLPSDRFGEGGCGAPADRPGAMEGPSPQR</sequence>
<gene>
    <name evidence="2" type="ORF">K8V16_01160</name>
</gene>
<dbReference type="AlphaFoldDB" id="A0A9D2VIV2"/>
<reference evidence="2" key="1">
    <citation type="journal article" date="2021" name="PeerJ">
        <title>Extensive microbial diversity within the chicken gut microbiome revealed by metagenomics and culture.</title>
        <authorList>
            <person name="Gilroy R."/>
            <person name="Ravi A."/>
            <person name="Getino M."/>
            <person name="Pursley I."/>
            <person name="Horton D.L."/>
            <person name="Alikhan N.F."/>
            <person name="Baker D."/>
            <person name="Gharbi K."/>
            <person name="Hall N."/>
            <person name="Watson M."/>
            <person name="Adriaenssens E.M."/>
            <person name="Foster-Nyarko E."/>
            <person name="Jarju S."/>
            <person name="Secka A."/>
            <person name="Antonio M."/>
            <person name="Oren A."/>
            <person name="Chaudhuri R.R."/>
            <person name="La Ragione R."/>
            <person name="Hildebrand F."/>
            <person name="Pallen M.J."/>
        </authorList>
    </citation>
    <scope>NUCLEOTIDE SEQUENCE</scope>
    <source>
        <strain evidence="2">USAMLcec12-2067</strain>
    </source>
</reference>
<name>A0A9D2VIV2_9ACTN</name>
<dbReference type="EMBL" id="DYZL01000025">
    <property type="protein sequence ID" value="HJH42388.1"/>
    <property type="molecule type" value="Genomic_DNA"/>
</dbReference>
<accession>A0A9D2VIV2</accession>
<evidence type="ECO:0000313" key="3">
    <source>
        <dbReference type="Proteomes" id="UP000789325"/>
    </source>
</evidence>
<evidence type="ECO:0000256" key="1">
    <source>
        <dbReference type="SAM" id="MobiDB-lite"/>
    </source>
</evidence>
<evidence type="ECO:0000313" key="2">
    <source>
        <dbReference type="EMBL" id="HJH42388.1"/>
    </source>
</evidence>
<reference evidence="2" key="2">
    <citation type="submission" date="2021-09" db="EMBL/GenBank/DDBJ databases">
        <authorList>
            <person name="Gilroy R."/>
        </authorList>
    </citation>
    <scope>NUCLEOTIDE SEQUENCE</scope>
    <source>
        <strain evidence="2">USAMLcec12-2067</strain>
    </source>
</reference>
<dbReference type="Proteomes" id="UP000789325">
    <property type="component" value="Unassembled WGS sequence"/>
</dbReference>
<comment type="caution">
    <text evidence="2">The sequence shown here is derived from an EMBL/GenBank/DDBJ whole genome shotgun (WGS) entry which is preliminary data.</text>
</comment>
<protein>
    <submittedName>
        <fullName evidence="2">Uncharacterized protein</fullName>
    </submittedName>
</protein>